<organism evidence="4 5">
    <name type="scientific">Tuber aestivum</name>
    <name type="common">summer truffle</name>
    <dbReference type="NCBI Taxonomy" id="59557"/>
    <lineage>
        <taxon>Eukaryota</taxon>
        <taxon>Fungi</taxon>
        <taxon>Dikarya</taxon>
        <taxon>Ascomycota</taxon>
        <taxon>Pezizomycotina</taxon>
        <taxon>Pezizomycetes</taxon>
        <taxon>Pezizales</taxon>
        <taxon>Tuberaceae</taxon>
        <taxon>Tuber</taxon>
    </lineage>
</organism>
<evidence type="ECO:0000256" key="2">
    <source>
        <dbReference type="SAM" id="MobiDB-lite"/>
    </source>
</evidence>
<evidence type="ECO:0000259" key="3">
    <source>
        <dbReference type="Pfam" id="PF18376"/>
    </source>
</evidence>
<feature type="domain" description="Mvd1 C-terminal" evidence="3">
    <location>
        <begin position="1"/>
        <end position="79"/>
    </location>
</feature>
<dbReference type="InterPro" id="IPR036554">
    <property type="entry name" value="GHMP_kinase_C_sf"/>
</dbReference>
<name>A0A292PQW9_9PEZI</name>
<dbReference type="Pfam" id="PF18376">
    <property type="entry name" value="MDD_C"/>
    <property type="match status" value="1"/>
</dbReference>
<keyword evidence="1" id="KW-0443">Lipid metabolism</keyword>
<dbReference type="AlphaFoldDB" id="A0A292PQW9"/>
<dbReference type="Proteomes" id="UP001412239">
    <property type="component" value="Unassembled WGS sequence"/>
</dbReference>
<keyword evidence="1" id="KW-0753">Steroid metabolism</keyword>
<dbReference type="SUPFAM" id="SSF55060">
    <property type="entry name" value="GHMP Kinase, C-terminal domain"/>
    <property type="match status" value="1"/>
</dbReference>
<dbReference type="GO" id="GO:0004163">
    <property type="term" value="F:diphosphomevalonate decarboxylase activity"/>
    <property type="evidence" value="ECO:0007669"/>
    <property type="project" value="TreeGrafter"/>
</dbReference>
<dbReference type="PANTHER" id="PTHR10977:SF3">
    <property type="entry name" value="DIPHOSPHOMEVALONATE DECARBOXYLASE"/>
    <property type="match status" value="1"/>
</dbReference>
<sequence>MKDAIKNKEFELLAGHTMADSKQLHVVYLDTAPAKFYRNDISSAGMRAFKGLNTLEGRVVGEGTFGAGLNSVVCYQERRREGSGLPGVLPVQDAAIGPESA</sequence>
<evidence type="ECO:0000313" key="5">
    <source>
        <dbReference type="Proteomes" id="UP001412239"/>
    </source>
</evidence>
<dbReference type="InterPro" id="IPR041431">
    <property type="entry name" value="Mvd1_C"/>
</dbReference>
<reference evidence="4" key="1">
    <citation type="submission" date="2015-10" db="EMBL/GenBank/DDBJ databases">
        <authorList>
            <person name="Regsiter A."/>
            <person name="william w."/>
        </authorList>
    </citation>
    <scope>NUCLEOTIDE SEQUENCE</scope>
    <source>
        <strain evidence="4">Montdore</strain>
    </source>
</reference>
<evidence type="ECO:0000256" key="1">
    <source>
        <dbReference type="ARBA" id="ARBA00023221"/>
    </source>
</evidence>
<feature type="region of interest" description="Disordered" evidence="2">
    <location>
        <begin position="80"/>
        <end position="101"/>
    </location>
</feature>
<evidence type="ECO:0000313" key="4">
    <source>
        <dbReference type="EMBL" id="CUS09018.1"/>
    </source>
</evidence>
<dbReference type="EMBL" id="LN891101">
    <property type="protein sequence ID" value="CUS09018.1"/>
    <property type="molecule type" value="Genomic_DNA"/>
</dbReference>
<dbReference type="GO" id="GO:0008202">
    <property type="term" value="P:steroid metabolic process"/>
    <property type="evidence" value="ECO:0007669"/>
    <property type="project" value="UniProtKB-KW"/>
</dbReference>
<dbReference type="PANTHER" id="PTHR10977">
    <property type="entry name" value="DIPHOSPHOMEVALONATE DECARBOXYLASE"/>
    <property type="match status" value="1"/>
</dbReference>
<proteinExistence type="predicted"/>
<dbReference type="Gene3D" id="3.30.70.890">
    <property type="entry name" value="GHMP kinase, C-terminal domain"/>
    <property type="match status" value="1"/>
</dbReference>
<gene>
    <name evidence="4" type="ORF">GSTUAT00006898001</name>
</gene>
<keyword evidence="5" id="KW-1185">Reference proteome</keyword>
<dbReference type="GO" id="GO:0019287">
    <property type="term" value="P:isopentenyl diphosphate biosynthetic process, mevalonate pathway"/>
    <property type="evidence" value="ECO:0007669"/>
    <property type="project" value="TreeGrafter"/>
</dbReference>
<protein>
    <recommendedName>
        <fullName evidence="3">Mvd1 C-terminal domain-containing protein</fullName>
    </recommendedName>
</protein>
<dbReference type="GO" id="GO:0005829">
    <property type="term" value="C:cytosol"/>
    <property type="evidence" value="ECO:0007669"/>
    <property type="project" value="TreeGrafter"/>
</dbReference>
<accession>A0A292PQW9</accession>